<keyword evidence="3" id="KW-1185">Reference proteome</keyword>
<sequence length="41" mass="4933">METAQKTVASKTQTHDHLHELFHRQRSSLSLNMQEQEDKRR</sequence>
<feature type="compositionally biased region" description="Basic and acidic residues" evidence="1">
    <location>
        <begin position="13"/>
        <end position="23"/>
    </location>
</feature>
<evidence type="ECO:0000256" key="1">
    <source>
        <dbReference type="SAM" id="MobiDB-lite"/>
    </source>
</evidence>
<dbReference type="EMBL" id="AWWV01010061">
    <property type="protein sequence ID" value="OMO81952.1"/>
    <property type="molecule type" value="Genomic_DNA"/>
</dbReference>
<evidence type="ECO:0000313" key="2">
    <source>
        <dbReference type="EMBL" id="OMO81952.1"/>
    </source>
</evidence>
<feature type="compositionally biased region" description="Polar residues" evidence="1">
    <location>
        <begin position="1"/>
        <end position="12"/>
    </location>
</feature>
<comment type="caution">
    <text evidence="2">The sequence shown here is derived from an EMBL/GenBank/DDBJ whole genome shotgun (WGS) entry which is preliminary data.</text>
</comment>
<feature type="region of interest" description="Disordered" evidence="1">
    <location>
        <begin position="1"/>
        <end position="41"/>
    </location>
</feature>
<evidence type="ECO:0000313" key="3">
    <source>
        <dbReference type="Proteomes" id="UP000188268"/>
    </source>
</evidence>
<proteinExistence type="predicted"/>
<protein>
    <submittedName>
        <fullName evidence="2">Uncharacterized protein</fullName>
    </submittedName>
</protein>
<dbReference type="AlphaFoldDB" id="A0A1R3IH90"/>
<name>A0A1R3IH90_COCAP</name>
<dbReference type="Proteomes" id="UP000188268">
    <property type="component" value="Unassembled WGS sequence"/>
</dbReference>
<organism evidence="2 3">
    <name type="scientific">Corchorus capsularis</name>
    <name type="common">Jute</name>
    <dbReference type="NCBI Taxonomy" id="210143"/>
    <lineage>
        <taxon>Eukaryota</taxon>
        <taxon>Viridiplantae</taxon>
        <taxon>Streptophyta</taxon>
        <taxon>Embryophyta</taxon>
        <taxon>Tracheophyta</taxon>
        <taxon>Spermatophyta</taxon>
        <taxon>Magnoliopsida</taxon>
        <taxon>eudicotyledons</taxon>
        <taxon>Gunneridae</taxon>
        <taxon>Pentapetalae</taxon>
        <taxon>rosids</taxon>
        <taxon>malvids</taxon>
        <taxon>Malvales</taxon>
        <taxon>Malvaceae</taxon>
        <taxon>Grewioideae</taxon>
        <taxon>Apeibeae</taxon>
        <taxon>Corchorus</taxon>
    </lineage>
</organism>
<reference evidence="2 3" key="1">
    <citation type="submission" date="2013-09" db="EMBL/GenBank/DDBJ databases">
        <title>Corchorus capsularis genome sequencing.</title>
        <authorList>
            <person name="Alam M."/>
            <person name="Haque M.S."/>
            <person name="Islam M.S."/>
            <person name="Emdad E.M."/>
            <person name="Islam M.M."/>
            <person name="Ahmed B."/>
            <person name="Halim A."/>
            <person name="Hossen Q.M.M."/>
            <person name="Hossain M.Z."/>
            <person name="Ahmed R."/>
            <person name="Khan M.M."/>
            <person name="Islam R."/>
            <person name="Rashid M.M."/>
            <person name="Khan S.A."/>
            <person name="Rahman M.S."/>
            <person name="Alam M."/>
        </authorList>
    </citation>
    <scope>NUCLEOTIDE SEQUENCE [LARGE SCALE GENOMIC DNA]</scope>
    <source>
        <strain evidence="3">cv. CVL-1</strain>
        <tissue evidence="2">Whole seedling</tissue>
    </source>
</reference>
<dbReference type="Gramene" id="OMO81952">
    <property type="protein sequence ID" value="OMO81952"/>
    <property type="gene ID" value="CCACVL1_12123"/>
</dbReference>
<accession>A0A1R3IH90</accession>
<gene>
    <name evidence="2" type="ORF">CCACVL1_12123</name>
</gene>